<keyword evidence="2" id="KW-1185">Reference proteome</keyword>
<accession>A0A2T4BUK5</accession>
<evidence type="ECO:0000313" key="2">
    <source>
        <dbReference type="Proteomes" id="UP000240760"/>
    </source>
</evidence>
<gene>
    <name evidence="1" type="ORF">M440DRAFT_1465087</name>
</gene>
<reference evidence="1 2" key="1">
    <citation type="submission" date="2016-07" db="EMBL/GenBank/DDBJ databases">
        <title>Multiple horizontal gene transfer events from other fungi enriched the ability of initially mycotrophic Trichoderma (Ascomycota) to feed on dead plant biomass.</title>
        <authorList>
            <consortium name="DOE Joint Genome Institute"/>
            <person name="Aerts A."/>
            <person name="Atanasova L."/>
            <person name="Chenthamara K."/>
            <person name="Zhang J."/>
            <person name="Grujic M."/>
            <person name="Henrissat B."/>
            <person name="Kuo A."/>
            <person name="Salamov A."/>
            <person name="Lipzen A."/>
            <person name="Labutti K."/>
            <person name="Barry K."/>
            <person name="Miao Y."/>
            <person name="Rahimi M.J."/>
            <person name="Shen Q."/>
            <person name="Grigoriev I.V."/>
            <person name="Kubicek C.P."/>
            <person name="Druzhinina I.S."/>
        </authorList>
    </citation>
    <scope>NUCLEOTIDE SEQUENCE [LARGE SCALE GENOMIC DNA]</scope>
    <source>
        <strain evidence="1 2">ATCC 18648</strain>
    </source>
</reference>
<sequence length="125" mass="13861">MHLILTGATELVGSGILDAKIKHSSRCQWRCFWALCISKSKVTKEEYVEYTKDEAVAAARAFSSLSCSEDHAFRFVYEGATQELGQFTAAYARTKGETEVADDCAVKNGMSWTLNNKAIRRVAGR</sequence>
<proteinExistence type="predicted"/>
<evidence type="ECO:0000313" key="1">
    <source>
        <dbReference type="EMBL" id="PTB72999.1"/>
    </source>
</evidence>
<organism evidence="1 2">
    <name type="scientific">Trichoderma longibrachiatum ATCC 18648</name>
    <dbReference type="NCBI Taxonomy" id="983965"/>
    <lineage>
        <taxon>Eukaryota</taxon>
        <taxon>Fungi</taxon>
        <taxon>Dikarya</taxon>
        <taxon>Ascomycota</taxon>
        <taxon>Pezizomycotina</taxon>
        <taxon>Sordariomycetes</taxon>
        <taxon>Hypocreomycetidae</taxon>
        <taxon>Hypocreales</taxon>
        <taxon>Hypocreaceae</taxon>
        <taxon>Trichoderma</taxon>
    </lineage>
</organism>
<dbReference type="OrthoDB" id="9975943at2759"/>
<protein>
    <submittedName>
        <fullName evidence="1">Uncharacterized protein</fullName>
    </submittedName>
</protein>
<dbReference type="AlphaFoldDB" id="A0A2T4BUK5"/>
<name>A0A2T4BUK5_TRILO</name>
<dbReference type="Proteomes" id="UP000240760">
    <property type="component" value="Unassembled WGS sequence"/>
</dbReference>
<dbReference type="STRING" id="983965.A0A2T4BUK5"/>
<dbReference type="EMBL" id="KZ679139">
    <property type="protein sequence ID" value="PTB72999.1"/>
    <property type="molecule type" value="Genomic_DNA"/>
</dbReference>